<dbReference type="Proteomes" id="UP000008311">
    <property type="component" value="Unassembled WGS sequence"/>
</dbReference>
<dbReference type="AlphaFoldDB" id="B9SAG3"/>
<evidence type="ECO:0000259" key="2">
    <source>
        <dbReference type="PROSITE" id="PS51277"/>
    </source>
</evidence>
<dbReference type="PROSITE" id="PS51277">
    <property type="entry name" value="BURP"/>
    <property type="match status" value="1"/>
</dbReference>
<protein>
    <submittedName>
        <fullName evidence="3">Polygalacturonase, putative</fullName>
    </submittedName>
</protein>
<dbReference type="InParanoid" id="B9SAG3"/>
<proteinExistence type="predicted"/>
<accession>B9SAG3</accession>
<dbReference type="InterPro" id="IPR004873">
    <property type="entry name" value="BURP_dom"/>
</dbReference>
<organism evidence="3 4">
    <name type="scientific">Ricinus communis</name>
    <name type="common">Castor bean</name>
    <dbReference type="NCBI Taxonomy" id="3988"/>
    <lineage>
        <taxon>Eukaryota</taxon>
        <taxon>Viridiplantae</taxon>
        <taxon>Streptophyta</taxon>
        <taxon>Embryophyta</taxon>
        <taxon>Tracheophyta</taxon>
        <taxon>Spermatophyta</taxon>
        <taxon>Magnoliopsida</taxon>
        <taxon>eudicotyledons</taxon>
        <taxon>Gunneridae</taxon>
        <taxon>Pentapetalae</taxon>
        <taxon>rosids</taxon>
        <taxon>fabids</taxon>
        <taxon>Malpighiales</taxon>
        <taxon>Euphorbiaceae</taxon>
        <taxon>Acalyphoideae</taxon>
        <taxon>Acalypheae</taxon>
        <taxon>Ricinus</taxon>
    </lineage>
</organism>
<evidence type="ECO:0000313" key="3">
    <source>
        <dbReference type="EMBL" id="EEF39412.1"/>
    </source>
</evidence>
<evidence type="ECO:0000313" key="4">
    <source>
        <dbReference type="Proteomes" id="UP000008311"/>
    </source>
</evidence>
<dbReference type="PANTHER" id="PTHR31236:SF28">
    <property type="entry name" value="BURP DOMAIN-CONTAINING PROTEIN"/>
    <property type="match status" value="1"/>
</dbReference>
<keyword evidence="4" id="KW-1185">Reference proteome</keyword>
<name>B9SAG3_RICCO</name>
<dbReference type="Pfam" id="PF03181">
    <property type="entry name" value="BURP"/>
    <property type="match status" value="1"/>
</dbReference>
<feature type="domain" description="BURP" evidence="2">
    <location>
        <begin position="96"/>
        <end position="305"/>
    </location>
</feature>
<sequence>MEFPLLPIFLLFCFLLKGSDTSQLPAEMYWQSMLPNTPIPKSLYNLIQPGTQSNFSEVEIDVGRLGQVPRRADYGVGYVNNDAHQKSNVENSTTVYFLYNDLFPGKKMMLIFTKSTNGSNFLPRKIAETIPFSSNKFSEILNYFSIEPASKQSQIVKQTIEECETPGVKGEEKYCATSLESLVDFVVAKFGKEVQALSNEAEEEDKEQKYTILKEIKMMGDDQIVCHKKRYTYAVFYCHIIMATKAYLIPLVGDNGSKAKAVVVCHTNTSSWNPGHFAFQVLKVKPGGPPICHFLNSDTIVWVPN</sequence>
<evidence type="ECO:0000256" key="1">
    <source>
        <dbReference type="SAM" id="SignalP"/>
    </source>
</evidence>
<reference evidence="4" key="1">
    <citation type="journal article" date="2010" name="Nat. Biotechnol.">
        <title>Draft genome sequence of the oilseed species Ricinus communis.</title>
        <authorList>
            <person name="Chan A.P."/>
            <person name="Crabtree J."/>
            <person name="Zhao Q."/>
            <person name="Lorenzi H."/>
            <person name="Orvis J."/>
            <person name="Puiu D."/>
            <person name="Melake-Berhan A."/>
            <person name="Jones K.M."/>
            <person name="Redman J."/>
            <person name="Chen G."/>
            <person name="Cahoon E.B."/>
            <person name="Gedil M."/>
            <person name="Stanke M."/>
            <person name="Haas B.J."/>
            <person name="Wortman J.R."/>
            <person name="Fraser-Liggett C.M."/>
            <person name="Ravel J."/>
            <person name="Rabinowicz P.D."/>
        </authorList>
    </citation>
    <scope>NUCLEOTIDE SEQUENCE [LARGE SCALE GENOMIC DNA]</scope>
    <source>
        <strain evidence="4">cv. Hale</strain>
    </source>
</reference>
<dbReference type="eggNOG" id="ENOG502SM1V">
    <property type="taxonomic scope" value="Eukaryota"/>
</dbReference>
<feature type="signal peptide" evidence="1">
    <location>
        <begin position="1"/>
        <end position="21"/>
    </location>
</feature>
<dbReference type="EMBL" id="EQ973904">
    <property type="protein sequence ID" value="EEF39412.1"/>
    <property type="molecule type" value="Genomic_DNA"/>
</dbReference>
<dbReference type="PANTHER" id="PTHR31236">
    <property type="entry name" value="BURP DOMAIN PROTEIN USPL1-LIKE"/>
    <property type="match status" value="1"/>
</dbReference>
<gene>
    <name evidence="3" type="ORF">RCOM_0586410</name>
</gene>
<dbReference type="SMART" id="SM01045">
    <property type="entry name" value="BURP"/>
    <property type="match status" value="1"/>
</dbReference>
<keyword evidence="1" id="KW-0732">Signal</keyword>
<dbReference type="InterPro" id="IPR044816">
    <property type="entry name" value="BURP"/>
</dbReference>
<dbReference type="STRING" id="3988.B9SAG3"/>
<feature type="chain" id="PRO_5002891288" evidence="1">
    <location>
        <begin position="22"/>
        <end position="305"/>
    </location>
</feature>